<dbReference type="InterPro" id="IPR006028">
    <property type="entry name" value="GABAA/Glycine_rcpt"/>
</dbReference>
<dbReference type="AlphaFoldDB" id="A0A9W9YDI5"/>
<dbReference type="GO" id="GO:0005216">
    <property type="term" value="F:monoatomic ion channel activity"/>
    <property type="evidence" value="ECO:0007669"/>
    <property type="project" value="InterPro"/>
</dbReference>
<feature type="transmembrane region" description="Helical" evidence="1">
    <location>
        <begin position="139"/>
        <end position="157"/>
    </location>
</feature>
<name>A0A9W9YDI5_9CNID</name>
<evidence type="ECO:0000256" key="1">
    <source>
        <dbReference type="SAM" id="Phobius"/>
    </source>
</evidence>
<evidence type="ECO:0000313" key="4">
    <source>
        <dbReference type="Proteomes" id="UP001163046"/>
    </source>
</evidence>
<comment type="caution">
    <text evidence="3">The sequence shown here is derived from an EMBL/GenBank/DDBJ whole genome shotgun (WGS) entry which is preliminary data.</text>
</comment>
<dbReference type="EMBL" id="MU827783">
    <property type="protein sequence ID" value="KAJ7336019.1"/>
    <property type="molecule type" value="Genomic_DNA"/>
</dbReference>
<dbReference type="InterPro" id="IPR006029">
    <property type="entry name" value="Neurotrans-gated_channel_TM"/>
</dbReference>
<dbReference type="SUPFAM" id="SSF90112">
    <property type="entry name" value="Neurotransmitter-gated ion-channel transmembrane pore"/>
    <property type="match status" value="1"/>
</dbReference>
<sequence>MDKDDMGERTALGITSILTIMFLLGSFNDTLPEVSYPKALDWYLLASFISVFLSVLESSIVFLFASSAKKYEEQIEYKSCKTTKDDTEAPSDDNDDNDLEMVCRATKAHKTAVDDKSLHSTRSVKHKRMEKIADNIDRASQVLFPLAFTVFNMWYWIYYVSNW</sequence>
<keyword evidence="3" id="KW-0675">Receptor</keyword>
<dbReference type="OrthoDB" id="5980836at2759"/>
<gene>
    <name evidence="3" type="primary">GABRA4_3</name>
    <name evidence="3" type="ORF">OS493_013393</name>
</gene>
<evidence type="ECO:0000259" key="2">
    <source>
        <dbReference type="Pfam" id="PF02932"/>
    </source>
</evidence>
<organism evidence="3 4">
    <name type="scientific">Desmophyllum pertusum</name>
    <dbReference type="NCBI Taxonomy" id="174260"/>
    <lineage>
        <taxon>Eukaryota</taxon>
        <taxon>Metazoa</taxon>
        <taxon>Cnidaria</taxon>
        <taxon>Anthozoa</taxon>
        <taxon>Hexacorallia</taxon>
        <taxon>Scleractinia</taxon>
        <taxon>Caryophylliina</taxon>
        <taxon>Caryophylliidae</taxon>
        <taxon>Desmophyllum</taxon>
    </lineage>
</organism>
<evidence type="ECO:0000313" key="3">
    <source>
        <dbReference type="EMBL" id="KAJ7336019.1"/>
    </source>
</evidence>
<protein>
    <submittedName>
        <fullName evidence="3">Gamma-aminobutyric acid receptor subunit alpha-4</fullName>
    </submittedName>
</protein>
<keyword evidence="1" id="KW-0472">Membrane</keyword>
<dbReference type="Pfam" id="PF02932">
    <property type="entry name" value="Neur_chan_memb"/>
    <property type="match status" value="1"/>
</dbReference>
<dbReference type="InterPro" id="IPR036719">
    <property type="entry name" value="Neuro-gated_channel_TM_sf"/>
</dbReference>
<dbReference type="InterPro" id="IPR038050">
    <property type="entry name" value="Neuro_actylchol_rec"/>
</dbReference>
<keyword evidence="1" id="KW-0812">Transmembrane</keyword>
<dbReference type="GO" id="GO:0016020">
    <property type="term" value="C:membrane"/>
    <property type="evidence" value="ECO:0007669"/>
    <property type="project" value="InterPro"/>
</dbReference>
<dbReference type="Proteomes" id="UP001163046">
    <property type="component" value="Unassembled WGS sequence"/>
</dbReference>
<accession>A0A9W9YDI5</accession>
<feature type="domain" description="Neurotransmitter-gated ion-channel transmembrane" evidence="2">
    <location>
        <begin position="3"/>
        <end position="66"/>
    </location>
</feature>
<reference evidence="3" key="1">
    <citation type="submission" date="2023-01" db="EMBL/GenBank/DDBJ databases">
        <title>Genome assembly of the deep-sea coral Lophelia pertusa.</title>
        <authorList>
            <person name="Herrera S."/>
            <person name="Cordes E."/>
        </authorList>
    </citation>
    <scope>NUCLEOTIDE SEQUENCE</scope>
    <source>
        <strain evidence="3">USNM1676648</strain>
        <tissue evidence="3">Polyp</tissue>
    </source>
</reference>
<dbReference type="GO" id="GO:0004888">
    <property type="term" value="F:transmembrane signaling receptor activity"/>
    <property type="evidence" value="ECO:0007669"/>
    <property type="project" value="InterPro"/>
</dbReference>
<feature type="transmembrane region" description="Helical" evidence="1">
    <location>
        <begin position="12"/>
        <end position="30"/>
    </location>
</feature>
<dbReference type="PRINTS" id="PR00253">
    <property type="entry name" value="GABAARECEPTR"/>
</dbReference>
<keyword evidence="4" id="KW-1185">Reference proteome</keyword>
<feature type="transmembrane region" description="Helical" evidence="1">
    <location>
        <begin position="42"/>
        <end position="65"/>
    </location>
</feature>
<dbReference type="Gene3D" id="1.20.58.390">
    <property type="entry name" value="Neurotransmitter-gated ion-channel transmembrane domain"/>
    <property type="match status" value="1"/>
</dbReference>
<proteinExistence type="predicted"/>
<keyword evidence="1" id="KW-1133">Transmembrane helix</keyword>